<dbReference type="EnsemblMetazoa" id="GPPI030137-RA">
    <property type="protein sequence ID" value="GPPI030137-PA"/>
    <property type="gene ID" value="GPPI030137"/>
</dbReference>
<dbReference type="VEuPathDB" id="VectorBase:GPPI030137"/>
<proteinExistence type="predicted"/>
<dbReference type="Proteomes" id="UP000092460">
    <property type="component" value="Unassembled WGS sequence"/>
</dbReference>
<sequence>MNIKAKRNSYSVTSGCNKGNSSVLTYGGFETIKSNFLFANSLGKAFNIAKDMAPEPHPTSNISIGCFTLRYSSITFDTNSSVSGRGMNTVGAVFKVKSMKSHSPNMCCKGIRAQRASQRRENSECCWAMRLIVQLLSEEIYRYSQDNSSVLANGGLEIIKSYVLPLSGLETNCSVSGRGIKTAGFVFSGKPLKSHTPTICCKGLRSQRILKSSSNLFNCFSESSNSFILSYEGCKDKILE</sequence>
<name>A0A1B0BHE4_9MUSC</name>
<reference evidence="2" key="1">
    <citation type="submission" date="2015-01" db="EMBL/GenBank/DDBJ databases">
        <authorList>
            <person name="Aksoy S."/>
            <person name="Warren W."/>
            <person name="Wilson R.K."/>
        </authorList>
    </citation>
    <scope>NUCLEOTIDE SEQUENCE [LARGE SCALE GENOMIC DNA]</scope>
    <source>
        <strain evidence="2">IAEA</strain>
    </source>
</reference>
<evidence type="ECO:0000313" key="2">
    <source>
        <dbReference type="Proteomes" id="UP000092460"/>
    </source>
</evidence>
<organism evidence="1 2">
    <name type="scientific">Glossina palpalis gambiensis</name>
    <dbReference type="NCBI Taxonomy" id="67801"/>
    <lineage>
        <taxon>Eukaryota</taxon>
        <taxon>Metazoa</taxon>
        <taxon>Ecdysozoa</taxon>
        <taxon>Arthropoda</taxon>
        <taxon>Hexapoda</taxon>
        <taxon>Insecta</taxon>
        <taxon>Pterygota</taxon>
        <taxon>Neoptera</taxon>
        <taxon>Endopterygota</taxon>
        <taxon>Diptera</taxon>
        <taxon>Brachycera</taxon>
        <taxon>Muscomorpha</taxon>
        <taxon>Hippoboscoidea</taxon>
        <taxon>Glossinidae</taxon>
        <taxon>Glossina</taxon>
    </lineage>
</organism>
<accession>A0A1B0BHE4</accession>
<evidence type="ECO:0000313" key="1">
    <source>
        <dbReference type="EnsemblMetazoa" id="GPPI030137-PA"/>
    </source>
</evidence>
<keyword evidence="2" id="KW-1185">Reference proteome</keyword>
<dbReference type="AlphaFoldDB" id="A0A1B0BHE4"/>
<protein>
    <submittedName>
        <fullName evidence="1">Uncharacterized protein</fullName>
    </submittedName>
</protein>
<dbReference type="EMBL" id="JXJN01014304">
    <property type="status" value="NOT_ANNOTATED_CDS"/>
    <property type="molecule type" value="Genomic_DNA"/>
</dbReference>
<reference evidence="1" key="2">
    <citation type="submission" date="2020-05" db="UniProtKB">
        <authorList>
            <consortium name="EnsemblMetazoa"/>
        </authorList>
    </citation>
    <scope>IDENTIFICATION</scope>
    <source>
        <strain evidence="1">IAEA</strain>
    </source>
</reference>